<evidence type="ECO:0000313" key="9">
    <source>
        <dbReference type="EMBL" id="TQB70791.1"/>
    </source>
</evidence>
<comment type="subcellular location">
    <subcellularLocation>
        <location evidence="1">Nucleus</location>
    </subcellularLocation>
</comment>
<dbReference type="PANTHER" id="PTHR15528:SF11">
    <property type="entry name" value="FI18188P1"/>
    <property type="match status" value="1"/>
</dbReference>
<comment type="caution">
    <text evidence="9">The sequence shown here is derived from an EMBL/GenBank/DDBJ whole genome shotgun (WGS) entry which is preliminary data.</text>
</comment>
<keyword evidence="6" id="KW-0539">Nucleus</keyword>
<feature type="region of interest" description="Disordered" evidence="7">
    <location>
        <begin position="1519"/>
        <end position="1546"/>
    </location>
</feature>
<evidence type="ECO:0000256" key="6">
    <source>
        <dbReference type="ARBA" id="ARBA00023242"/>
    </source>
</evidence>
<feature type="compositionally biased region" description="Low complexity" evidence="7">
    <location>
        <begin position="399"/>
        <end position="416"/>
    </location>
</feature>
<dbReference type="EMBL" id="VIFY01000095">
    <property type="protein sequence ID" value="TQB70791.1"/>
    <property type="molecule type" value="Genomic_DNA"/>
</dbReference>
<feature type="compositionally biased region" description="Basic and acidic residues" evidence="7">
    <location>
        <begin position="1172"/>
        <end position="1201"/>
    </location>
</feature>
<feature type="region of interest" description="Disordered" evidence="7">
    <location>
        <begin position="1117"/>
        <end position="1288"/>
    </location>
</feature>
<evidence type="ECO:0000256" key="2">
    <source>
        <dbReference type="ARBA" id="ARBA00022553"/>
    </source>
</evidence>
<evidence type="ECO:0000256" key="4">
    <source>
        <dbReference type="ARBA" id="ARBA00023015"/>
    </source>
</evidence>
<evidence type="ECO:0000256" key="5">
    <source>
        <dbReference type="ARBA" id="ARBA00023163"/>
    </source>
</evidence>
<name>A0A507QQR1_MONPU</name>
<dbReference type="InterPro" id="IPR056421">
    <property type="entry name" value="TPR_GEMI5"/>
</dbReference>
<feature type="compositionally biased region" description="Polar residues" evidence="7">
    <location>
        <begin position="348"/>
        <end position="357"/>
    </location>
</feature>
<keyword evidence="5" id="KW-0804">Transcription</keyword>
<dbReference type="GO" id="GO:0003723">
    <property type="term" value="F:RNA binding"/>
    <property type="evidence" value="ECO:0007669"/>
    <property type="project" value="UniProtKB-KW"/>
</dbReference>
<keyword evidence="3" id="KW-0694">RNA-binding</keyword>
<evidence type="ECO:0000313" key="10">
    <source>
        <dbReference type="Proteomes" id="UP000319663"/>
    </source>
</evidence>
<feature type="compositionally biased region" description="Polar residues" evidence="7">
    <location>
        <begin position="803"/>
        <end position="815"/>
    </location>
</feature>
<accession>A0A507QQR1</accession>
<feature type="compositionally biased region" description="Polar residues" evidence="7">
    <location>
        <begin position="1350"/>
        <end position="1363"/>
    </location>
</feature>
<dbReference type="GO" id="GO:0005634">
    <property type="term" value="C:nucleus"/>
    <property type="evidence" value="ECO:0007669"/>
    <property type="project" value="UniProtKB-SubCell"/>
</dbReference>
<feature type="compositionally biased region" description="Polar residues" evidence="7">
    <location>
        <begin position="1225"/>
        <end position="1241"/>
    </location>
</feature>
<keyword evidence="2" id="KW-0597">Phosphoprotein</keyword>
<feature type="compositionally biased region" description="Low complexity" evidence="7">
    <location>
        <begin position="1084"/>
        <end position="1095"/>
    </location>
</feature>
<feature type="domain" description="Gem-associated protein 5 TPR" evidence="8">
    <location>
        <begin position="504"/>
        <end position="655"/>
    </location>
</feature>
<feature type="compositionally biased region" description="Basic and acidic residues" evidence="7">
    <location>
        <begin position="1117"/>
        <end position="1134"/>
    </location>
</feature>
<gene>
    <name evidence="9" type="ORF">MPDQ_008079</name>
</gene>
<dbReference type="InterPro" id="IPR036322">
    <property type="entry name" value="WD40_repeat_dom_sf"/>
</dbReference>
<dbReference type="PANTHER" id="PTHR15528">
    <property type="entry name" value="PEROXISOME PROLIFERATOR ACTIVATED RECEPTOR GAMMA COACTIVATOR 1 PGC-1 -RELATED"/>
    <property type="match status" value="1"/>
</dbReference>
<dbReference type="InterPro" id="IPR015943">
    <property type="entry name" value="WD40/YVTN_repeat-like_dom_sf"/>
</dbReference>
<keyword evidence="10" id="KW-1185">Reference proteome</keyword>
<feature type="region of interest" description="Disordered" evidence="7">
    <location>
        <begin position="323"/>
        <end position="425"/>
    </location>
</feature>
<feature type="region of interest" description="Disordered" evidence="7">
    <location>
        <begin position="684"/>
        <end position="707"/>
    </location>
</feature>
<dbReference type="OrthoDB" id="7326421at2759"/>
<feature type="compositionally biased region" description="Basic and acidic residues" evidence="7">
    <location>
        <begin position="1279"/>
        <end position="1288"/>
    </location>
</feature>
<feature type="region of interest" description="Disordered" evidence="7">
    <location>
        <begin position="955"/>
        <end position="1101"/>
    </location>
</feature>
<dbReference type="InterPro" id="IPR034605">
    <property type="entry name" value="PGC-1"/>
</dbReference>
<dbReference type="Proteomes" id="UP000319663">
    <property type="component" value="Unassembled WGS sequence"/>
</dbReference>
<evidence type="ECO:0000259" key="8">
    <source>
        <dbReference type="Pfam" id="PF23774"/>
    </source>
</evidence>
<feature type="compositionally biased region" description="Polar residues" evidence="7">
    <location>
        <begin position="900"/>
        <end position="917"/>
    </location>
</feature>
<sequence>MAALLPDHESRFQPCASTASFFLYARGSVIVCLHHDTLAVERQFQFHQYDVLYIAADNVSERGAGRLVMSYDVEQNTIIWDLFSGAEIARFISFDQLCVAAWMRNGNLAFGNAKGEVILFEPSTSDHISTCTINNRITALAPFADCQTYAIGYRNGSILMATLLPTFTIIHTLSVSQEQSPIAGLAWHASSPKQKFDMLAVQSANGELKVLSVAKPPSKELPRTIRVLKRPHPVDSSAEKWISWSRNGKVVQYLDGKTWAWDVKTKNTTYEIIPTVDNVCGIANYGPTSTLFTLGPENTVQQYDVENPALVANVLYSPAESLSRSSSASRAQDAMQPNLQPEIEEADQTSVTGTAPSRMNGIDGLRQGQSSRNSSRSRTASVSSKESPDRHRMKPLSPPSKSIKSRTSFSSTSVSRGGTPLHTGSSVDYASSFSLHSMRSPPVGVQPRDDIHTRYCDNSPIDLFPFTRARLSSVPYRQHGRLDETSPDNWRREMLSVVFGWDYDIRALIKDEQNRHPVGSQACILLAQWLGEASTDQMVSLIGSGPVWVSDWMLLAFSQMSGQQGQRNGIGEAFVQKLLGMGDVHAAAAILLGLEDLNDAIEVYVSRGHFMEAILLTCLLMPSDLQRQQYLVRRWGEHVVSNSQQQLAMRCFVCADVDPWASPNPHQTSFSQFSRTALTSPELLFSNTLSSPPPDSSGNRLPPKTPSLRLVTSFDMEKDKRMLNVPDLTADDKTPIAPSIRPAVESAVGESAFLPRLQSTFKGPNMQSLNRLMPARSKTPGYTRNRLSAIGETPIDVHPPAFPTTSPLQKTTTAADEQMQDNGPREGDELLLPSVRYDPGKEATGHRSPQTAIQANLDEISSIKGAPPPRDGVFDVLRERPASQNNRRNRNREPDRLQIQLPSSAPTTFAQVESEFSSKPMDSAASSSGFQSTATASTTGRSLDQYISSLEEANYHVKRQQERRERRNKADSPAQDLRRIGSRDVSQERRGRTATKSLLPPVSMSSEAVAQCRAVGENQNHDSTTQTKVQYSKLGSERKARKPVSRSRTPSGRRQARSSSRNPGGRDRSRTGWSSRMDDSAVISSSSSQPTSPQTLYSPNRVNGLDSALRLVVGDRERLRTERSRSRLRSERGITSRRRRSSSAARCARSHSNSRRRQEPDKDGETCLNQKRPSEEPRKDPAEEELRKRKELAAAELEARRLSLAHNPSAPKIPFPGQPLPAKSTVDQPSPFALNSRTYTPKDTVPNKPARDYSSSPDSGSSRSGVSIAFPSTAQAPQDLKHSNDREEGYTVEVHNNISDQAMFLADARYSNKPEDTPRSMSVPIPELQGRSTTLSTDIPVHPRFIASLPQSRSAAARTQNTEQNKDNTTHDISFPVIISIEETPEYDSIDLAITSAPVSSTAKNFSPPPPPLPPILPTAKSLNDTFPLQHSPAGLKRNSSPSPRISGSSGIIEIAINDSTEKIGNMLPRAMTVAPVGTTTMISPVEGGSFYNMARRQSLGSRQSRSIINEAFSSKIRNFTGRRTQNSGRGALQSPASDSQVFPFK</sequence>
<proteinExistence type="predicted"/>
<keyword evidence="4" id="KW-0805">Transcription regulation</keyword>
<dbReference type="Gene3D" id="2.130.10.10">
    <property type="entry name" value="YVTN repeat-like/Quinoprotein amine dehydrogenase"/>
    <property type="match status" value="1"/>
</dbReference>
<evidence type="ECO:0000256" key="3">
    <source>
        <dbReference type="ARBA" id="ARBA00022884"/>
    </source>
</evidence>
<dbReference type="STRING" id="5098.A0A507QQR1"/>
<dbReference type="GO" id="GO:0045944">
    <property type="term" value="P:positive regulation of transcription by RNA polymerase II"/>
    <property type="evidence" value="ECO:0007669"/>
    <property type="project" value="TreeGrafter"/>
</dbReference>
<feature type="compositionally biased region" description="Low complexity" evidence="7">
    <location>
        <begin position="1254"/>
        <end position="1267"/>
    </location>
</feature>
<dbReference type="Pfam" id="PF23774">
    <property type="entry name" value="TPR_GEMI5"/>
    <property type="match status" value="1"/>
</dbReference>
<feature type="compositionally biased region" description="Basic and acidic residues" evidence="7">
    <location>
        <begin position="1156"/>
        <end position="1165"/>
    </location>
</feature>
<feature type="region of interest" description="Disordered" evidence="7">
    <location>
        <begin position="793"/>
        <end position="850"/>
    </location>
</feature>
<feature type="compositionally biased region" description="Polar residues" evidence="7">
    <location>
        <begin position="929"/>
        <end position="938"/>
    </location>
</feature>
<reference evidence="9 10" key="1">
    <citation type="submission" date="2019-06" db="EMBL/GenBank/DDBJ databases">
        <title>Wine fermentation using esterase from Monascus purpureus.</title>
        <authorList>
            <person name="Geng C."/>
            <person name="Zhang Y."/>
        </authorList>
    </citation>
    <scope>NUCLEOTIDE SEQUENCE [LARGE SCALE GENOMIC DNA]</scope>
    <source>
        <strain evidence="9">HQ1</strain>
    </source>
</reference>
<organism evidence="9 10">
    <name type="scientific">Monascus purpureus</name>
    <name type="common">Red mold</name>
    <name type="synonym">Monascus anka</name>
    <dbReference type="NCBI Taxonomy" id="5098"/>
    <lineage>
        <taxon>Eukaryota</taxon>
        <taxon>Fungi</taxon>
        <taxon>Dikarya</taxon>
        <taxon>Ascomycota</taxon>
        <taxon>Pezizomycotina</taxon>
        <taxon>Eurotiomycetes</taxon>
        <taxon>Eurotiomycetidae</taxon>
        <taxon>Eurotiales</taxon>
        <taxon>Aspergillaceae</taxon>
        <taxon>Monascus</taxon>
    </lineage>
</organism>
<feature type="region of interest" description="Disordered" evidence="7">
    <location>
        <begin position="1350"/>
        <end position="1369"/>
    </location>
</feature>
<evidence type="ECO:0000256" key="1">
    <source>
        <dbReference type="ARBA" id="ARBA00004123"/>
    </source>
</evidence>
<dbReference type="SUPFAM" id="SSF50978">
    <property type="entry name" value="WD40 repeat-like"/>
    <property type="match status" value="1"/>
</dbReference>
<protein>
    <recommendedName>
        <fullName evidence="8">Gem-associated protein 5 TPR domain-containing protein</fullName>
    </recommendedName>
</protein>
<feature type="compositionally biased region" description="Low complexity" evidence="7">
    <location>
        <begin position="370"/>
        <end position="385"/>
    </location>
</feature>
<feature type="compositionally biased region" description="Polar residues" evidence="7">
    <location>
        <begin position="1046"/>
        <end position="1062"/>
    </location>
</feature>
<feature type="region of interest" description="Disordered" evidence="7">
    <location>
        <begin position="879"/>
        <end position="938"/>
    </location>
</feature>
<evidence type="ECO:0000256" key="7">
    <source>
        <dbReference type="SAM" id="MobiDB-lite"/>
    </source>
</evidence>
<dbReference type="GO" id="GO:0003712">
    <property type="term" value="F:transcription coregulator activity"/>
    <property type="evidence" value="ECO:0007669"/>
    <property type="project" value="InterPro"/>
</dbReference>
<feature type="compositionally biased region" description="Basic and acidic residues" evidence="7">
    <location>
        <begin position="955"/>
        <end position="991"/>
    </location>
</feature>
<feature type="compositionally biased region" description="Polar residues" evidence="7">
    <location>
        <begin position="1017"/>
        <end position="1030"/>
    </location>
</feature>